<organism evidence="2 6">
    <name type="scientific">Hortaea werneckii</name>
    <name type="common">Black yeast</name>
    <name type="synonym">Cladosporium werneckii</name>
    <dbReference type="NCBI Taxonomy" id="91943"/>
    <lineage>
        <taxon>Eukaryota</taxon>
        <taxon>Fungi</taxon>
        <taxon>Dikarya</taxon>
        <taxon>Ascomycota</taxon>
        <taxon>Pezizomycotina</taxon>
        <taxon>Dothideomycetes</taxon>
        <taxon>Dothideomycetidae</taxon>
        <taxon>Mycosphaerellales</taxon>
        <taxon>Teratosphaeriaceae</taxon>
        <taxon>Hortaea</taxon>
    </lineage>
</organism>
<accession>A0A3M6W4U7</accession>
<sequence>MQTNPKQTITMHNLIHLALLALTTTSTLAVEFKFRRFSQPDCNEKFHIAKDTHLHDPHCKTFDHHEPPFESFKAIAEEHQGDVREKFCEVVVFDQPECKGKGYTMADEQLVSTTCGNPFTSPRRVAGRSVRISCSKRAPDVGTFPPTSSSIAPHSTTVIGALEHTVTVHHTKPATAVKTVTEAPKESTTTITLVPQAKSCDCD</sequence>
<dbReference type="AlphaFoldDB" id="A0A3M6W4U7"/>
<gene>
    <name evidence="4" type="ORF">D0867_12244</name>
    <name evidence="3" type="ORF">D0868_13354</name>
    <name evidence="2" type="ORF">D0869_13464</name>
</gene>
<feature type="chain" id="PRO_5036085837" evidence="1">
    <location>
        <begin position="30"/>
        <end position="203"/>
    </location>
</feature>
<dbReference type="Proteomes" id="UP000271337">
    <property type="component" value="Unassembled WGS sequence"/>
</dbReference>
<dbReference type="Proteomes" id="UP000282582">
    <property type="component" value="Unassembled WGS sequence"/>
</dbReference>
<dbReference type="EMBL" id="QWIK01001765">
    <property type="protein sequence ID" value="RMX92537.1"/>
    <property type="molecule type" value="Genomic_DNA"/>
</dbReference>
<feature type="signal peptide" evidence="1">
    <location>
        <begin position="1"/>
        <end position="29"/>
    </location>
</feature>
<dbReference type="EMBL" id="QWIJ01001772">
    <property type="protein sequence ID" value="RMX73577.1"/>
    <property type="molecule type" value="Genomic_DNA"/>
</dbReference>
<dbReference type="EMBL" id="QWIL01001853">
    <property type="protein sequence ID" value="RMX99033.1"/>
    <property type="molecule type" value="Genomic_DNA"/>
</dbReference>
<evidence type="ECO:0000256" key="1">
    <source>
        <dbReference type="SAM" id="SignalP"/>
    </source>
</evidence>
<evidence type="ECO:0000313" key="2">
    <source>
        <dbReference type="EMBL" id="RMX73577.1"/>
    </source>
</evidence>
<evidence type="ECO:0000313" key="3">
    <source>
        <dbReference type="EMBL" id="RMX92537.1"/>
    </source>
</evidence>
<evidence type="ECO:0000313" key="7">
    <source>
        <dbReference type="Proteomes" id="UP000282582"/>
    </source>
</evidence>
<dbReference type="OrthoDB" id="3838363at2759"/>
<reference evidence="5 6" key="1">
    <citation type="journal article" date="2018" name="BMC Genomics">
        <title>Genomic evidence for intraspecific hybridization in a clonal and extremely halotolerant yeast.</title>
        <authorList>
            <person name="Gostincar C."/>
            <person name="Stajich J.E."/>
            <person name="Zupancic J."/>
            <person name="Zalar P."/>
            <person name="Gunde-Cimerman N."/>
        </authorList>
    </citation>
    <scope>NUCLEOTIDE SEQUENCE [LARGE SCALE GENOMIC DNA]</scope>
    <source>
        <strain evidence="3 7">EXF-6654</strain>
        <strain evidence="2 6">EXF-6656</strain>
        <strain evidence="4 5">EXF-6669</strain>
    </source>
</reference>
<comment type="caution">
    <text evidence="2">The sequence shown here is derived from an EMBL/GenBank/DDBJ whole genome shotgun (WGS) entry which is preliminary data.</text>
</comment>
<evidence type="ECO:0000313" key="6">
    <source>
        <dbReference type="Proteomes" id="UP000281245"/>
    </source>
</evidence>
<evidence type="ECO:0000313" key="4">
    <source>
        <dbReference type="EMBL" id="RMX99033.1"/>
    </source>
</evidence>
<evidence type="ECO:0000313" key="5">
    <source>
        <dbReference type="Proteomes" id="UP000271337"/>
    </source>
</evidence>
<name>A0A3M6W4U7_HORWE</name>
<protein>
    <submittedName>
        <fullName evidence="2">Uncharacterized protein</fullName>
    </submittedName>
</protein>
<dbReference type="Proteomes" id="UP000281245">
    <property type="component" value="Unassembled WGS sequence"/>
</dbReference>
<proteinExistence type="predicted"/>
<keyword evidence="1" id="KW-0732">Signal</keyword>